<feature type="region of interest" description="Disordered" evidence="4">
    <location>
        <begin position="1"/>
        <end position="26"/>
    </location>
</feature>
<dbReference type="InterPro" id="IPR015943">
    <property type="entry name" value="WD40/YVTN_repeat-like_dom_sf"/>
</dbReference>
<dbReference type="InterPro" id="IPR051859">
    <property type="entry name" value="DCAF"/>
</dbReference>
<dbReference type="SUPFAM" id="SSF50978">
    <property type="entry name" value="WD40 repeat-like"/>
    <property type="match status" value="1"/>
</dbReference>
<dbReference type="PROSITE" id="PS50294">
    <property type="entry name" value="WD_REPEATS_REGION"/>
    <property type="match status" value="2"/>
</dbReference>
<organism evidence="5 6">
    <name type="scientific">Phaedon cochleariae</name>
    <name type="common">Mustard beetle</name>
    <dbReference type="NCBI Taxonomy" id="80249"/>
    <lineage>
        <taxon>Eukaryota</taxon>
        <taxon>Metazoa</taxon>
        <taxon>Ecdysozoa</taxon>
        <taxon>Arthropoda</taxon>
        <taxon>Hexapoda</taxon>
        <taxon>Insecta</taxon>
        <taxon>Pterygota</taxon>
        <taxon>Neoptera</taxon>
        <taxon>Endopterygota</taxon>
        <taxon>Coleoptera</taxon>
        <taxon>Polyphaga</taxon>
        <taxon>Cucujiformia</taxon>
        <taxon>Chrysomeloidea</taxon>
        <taxon>Chrysomelidae</taxon>
        <taxon>Chrysomelinae</taxon>
        <taxon>Chrysomelini</taxon>
        <taxon>Phaedon</taxon>
    </lineage>
</organism>
<dbReference type="GO" id="GO:0080008">
    <property type="term" value="C:Cul4-RING E3 ubiquitin ligase complex"/>
    <property type="evidence" value="ECO:0007669"/>
    <property type="project" value="TreeGrafter"/>
</dbReference>
<dbReference type="FunFam" id="2.130.10.10:FF:003553">
    <property type="entry name" value="Protein will die slowly-like Protein"/>
    <property type="match status" value="1"/>
</dbReference>
<dbReference type="Pfam" id="PF00400">
    <property type="entry name" value="WD40"/>
    <property type="match status" value="5"/>
</dbReference>
<sequence>MGSYISRTMSEDDSRTVSDSESDSDQDYRTMLRSLINSGQVQIQVPLFVRGSSPEYLKSPKITRKHCTKSLDDSEFSLITRQDSGLSEPKIRRAKNVTKLMTNREIGFYPNDCFSKNKKCSISNRYLPNEMSLLDNSSGKVFCGVFSKDGSRFITAAQDRSIRLYNSDDGSYKFIRSIRARDVGWSIIDVAFSPNREHFVYSTWSSALHLCSVNENTDHQEPLSLLKSGRRFCVFSVVFSSDGKELLGGANDGCLYIYDLEQHGRKLKIPAHEYDVNSVCFADESSHIIYSGGDDGHVKVWDRRTLDEKSPQPVGVLAGHVDGVTFIDSKGDGRHLISNSKDQSIKLWDVRVFSGSDAAEQSFRAVTEQTWDYRWQDVPKKLFTTKAKLEGDTSVMTYKGHVVIKTLVRCRFSPLHTSGQRYIYTGCGIGRVVVYDSLTGEVVTTLDGQCACVRDVDWHPYRNEILSSSWDGTVGKWSYSGPLDDDEEMWKDIEEESPFRRSSRLALKRRLKT</sequence>
<evidence type="ECO:0000256" key="3">
    <source>
        <dbReference type="PROSITE-ProRule" id="PRU00221"/>
    </source>
</evidence>
<keyword evidence="6" id="KW-1185">Reference proteome</keyword>
<reference evidence="5" key="2">
    <citation type="submission" date="2022-10" db="EMBL/GenBank/DDBJ databases">
        <authorList>
            <consortium name="ENA_rothamsted_submissions"/>
            <consortium name="culmorum"/>
            <person name="King R."/>
        </authorList>
    </citation>
    <scope>NUCLEOTIDE SEQUENCE</scope>
</reference>
<proteinExistence type="predicted"/>
<gene>
    <name evidence="5" type="ORF">PHAECO_LOCUS9158</name>
</gene>
<dbReference type="PANTHER" id="PTHR19847">
    <property type="entry name" value="DDB1- AND CUL4-ASSOCIATED FACTOR 11"/>
    <property type="match status" value="1"/>
</dbReference>
<dbReference type="Proteomes" id="UP001153737">
    <property type="component" value="Chromosome 5"/>
</dbReference>
<accession>A0A9P0DRH5</accession>
<feature type="repeat" description="WD" evidence="3">
    <location>
        <begin position="269"/>
        <end position="302"/>
    </location>
</feature>
<dbReference type="InterPro" id="IPR001680">
    <property type="entry name" value="WD40_rpt"/>
</dbReference>
<evidence type="ECO:0000256" key="1">
    <source>
        <dbReference type="ARBA" id="ARBA00022574"/>
    </source>
</evidence>
<dbReference type="InterPro" id="IPR020472">
    <property type="entry name" value="WD40_PAC1"/>
</dbReference>
<keyword evidence="1 3" id="KW-0853">WD repeat</keyword>
<feature type="compositionally biased region" description="Basic and acidic residues" evidence="4">
    <location>
        <begin position="9"/>
        <end position="18"/>
    </location>
</feature>
<dbReference type="PROSITE" id="PS50082">
    <property type="entry name" value="WD_REPEATS_2"/>
    <property type="match status" value="2"/>
</dbReference>
<reference evidence="5" key="1">
    <citation type="submission" date="2022-01" db="EMBL/GenBank/DDBJ databases">
        <authorList>
            <person name="King R."/>
        </authorList>
    </citation>
    <scope>NUCLEOTIDE SEQUENCE</scope>
</reference>
<name>A0A9P0DRH5_PHACE</name>
<dbReference type="OrthoDB" id="63070at2759"/>
<dbReference type="PANTHER" id="PTHR19847:SF7">
    <property type="entry name" value="DDB1- AND CUL4-ASSOCIATED FACTOR 11"/>
    <property type="match status" value="1"/>
</dbReference>
<evidence type="ECO:0000256" key="2">
    <source>
        <dbReference type="ARBA" id="ARBA00022737"/>
    </source>
</evidence>
<dbReference type="InterPro" id="IPR036322">
    <property type="entry name" value="WD40_repeat_dom_sf"/>
</dbReference>
<keyword evidence="2" id="KW-0677">Repeat</keyword>
<dbReference type="EMBL" id="OU896711">
    <property type="protein sequence ID" value="CAH1170358.1"/>
    <property type="molecule type" value="Genomic_DNA"/>
</dbReference>
<dbReference type="SMART" id="SM00320">
    <property type="entry name" value="WD40"/>
    <property type="match status" value="7"/>
</dbReference>
<evidence type="ECO:0000313" key="5">
    <source>
        <dbReference type="EMBL" id="CAH1170358.1"/>
    </source>
</evidence>
<evidence type="ECO:0000256" key="4">
    <source>
        <dbReference type="SAM" id="MobiDB-lite"/>
    </source>
</evidence>
<dbReference type="Gene3D" id="2.130.10.10">
    <property type="entry name" value="YVTN repeat-like/Quinoprotein amine dehydrogenase"/>
    <property type="match status" value="3"/>
</dbReference>
<dbReference type="PRINTS" id="PR00320">
    <property type="entry name" value="GPROTEINBRPT"/>
</dbReference>
<dbReference type="GO" id="GO:0043161">
    <property type="term" value="P:proteasome-mediated ubiquitin-dependent protein catabolic process"/>
    <property type="evidence" value="ECO:0007669"/>
    <property type="project" value="TreeGrafter"/>
</dbReference>
<protein>
    <recommendedName>
        <fullName evidence="7">DDB1- and CUL4-associated factor 11</fullName>
    </recommendedName>
</protein>
<evidence type="ECO:0008006" key="7">
    <source>
        <dbReference type="Google" id="ProtNLM"/>
    </source>
</evidence>
<feature type="repeat" description="WD" evidence="3">
    <location>
        <begin position="317"/>
        <end position="351"/>
    </location>
</feature>
<dbReference type="AlphaFoldDB" id="A0A9P0DRH5"/>
<evidence type="ECO:0000313" key="6">
    <source>
        <dbReference type="Proteomes" id="UP001153737"/>
    </source>
</evidence>